<accession>A0A2H0WZM8</accession>
<proteinExistence type="predicted"/>
<feature type="transmembrane region" description="Helical" evidence="2">
    <location>
        <begin position="21"/>
        <end position="42"/>
    </location>
</feature>
<evidence type="ECO:0000313" key="4">
    <source>
        <dbReference type="Proteomes" id="UP000229675"/>
    </source>
</evidence>
<evidence type="ECO:0000313" key="3">
    <source>
        <dbReference type="EMBL" id="PIS17408.1"/>
    </source>
</evidence>
<evidence type="ECO:0000256" key="2">
    <source>
        <dbReference type="SAM" id="Phobius"/>
    </source>
</evidence>
<reference evidence="4" key="1">
    <citation type="submission" date="2017-09" db="EMBL/GenBank/DDBJ databases">
        <title>Depth-based differentiation of microbial function through sediment-hosted aquifers and enrichment of novel symbionts in the deep terrestrial subsurface.</title>
        <authorList>
            <person name="Probst A.J."/>
            <person name="Ladd B."/>
            <person name="Jarett J.K."/>
            <person name="Geller-Mcgrath D.E."/>
            <person name="Sieber C.M.K."/>
            <person name="Emerson J.B."/>
            <person name="Anantharaman K."/>
            <person name="Thomas B.C."/>
            <person name="Malmstrom R."/>
            <person name="Stieglmeier M."/>
            <person name="Klingl A."/>
            <person name="Woyke T."/>
            <person name="Ryan C.M."/>
            <person name="Banfield J.F."/>
        </authorList>
    </citation>
    <scope>NUCLEOTIDE SEQUENCE [LARGE SCALE GENOMIC DNA]</scope>
</reference>
<feature type="region of interest" description="Disordered" evidence="1">
    <location>
        <begin position="138"/>
        <end position="164"/>
    </location>
</feature>
<name>A0A2H0WZM8_9BACT</name>
<dbReference type="Proteomes" id="UP000229675">
    <property type="component" value="Unassembled WGS sequence"/>
</dbReference>
<dbReference type="EMBL" id="PEZD01000020">
    <property type="protein sequence ID" value="PIS17408.1"/>
    <property type="molecule type" value="Genomic_DNA"/>
</dbReference>
<keyword evidence="2" id="KW-1133">Transmembrane helix</keyword>
<protein>
    <submittedName>
        <fullName evidence="3">Uncharacterized protein</fullName>
    </submittedName>
</protein>
<dbReference type="AlphaFoldDB" id="A0A2H0WZM8"/>
<gene>
    <name evidence="3" type="ORF">COT59_00860</name>
</gene>
<keyword evidence="2" id="KW-0812">Transmembrane</keyword>
<evidence type="ECO:0000256" key="1">
    <source>
        <dbReference type="SAM" id="MobiDB-lite"/>
    </source>
</evidence>
<keyword evidence="2" id="KW-0472">Membrane</keyword>
<organism evidence="3 4">
    <name type="scientific">Candidatus Nealsonbacteria bacterium CG09_land_8_20_14_0_10_42_14</name>
    <dbReference type="NCBI Taxonomy" id="1974707"/>
    <lineage>
        <taxon>Bacteria</taxon>
        <taxon>Candidatus Nealsoniibacteriota</taxon>
    </lineage>
</organism>
<comment type="caution">
    <text evidence="3">The sequence shown here is derived from an EMBL/GenBank/DDBJ whole genome shotgun (WGS) entry which is preliminary data.</text>
</comment>
<sequence>MFGKKQFLLLNDMQKQISSKIIALTFGVLTLVFLAAFYVVAWQEPTEAPPGGNVPTPLNVGNVGQEKVGGLILNTGGAEYGLIIDQGEVCIGDDCRDAWPEAGIGIPSGMIAMFDTSCPSGWTRFAALDDRFPRGASSYGGTGGSATHSHSVNPPATRTSTEDKPGCWAEGIRCLYGGEAATKGHTHDVDIPVFESGTASNLPPYVDVIWCKKD</sequence>